<dbReference type="EMBL" id="CP022163">
    <property type="protein sequence ID" value="ATB31967.1"/>
    <property type="molecule type" value="Genomic_DNA"/>
</dbReference>
<proteinExistence type="predicted"/>
<keyword evidence="1" id="KW-0812">Transmembrane</keyword>
<feature type="transmembrane region" description="Helical" evidence="1">
    <location>
        <begin position="20"/>
        <end position="41"/>
    </location>
</feature>
<organism evidence="3 4">
    <name type="scientific">Melittangium boletus DSM 14713</name>
    <dbReference type="NCBI Taxonomy" id="1294270"/>
    <lineage>
        <taxon>Bacteria</taxon>
        <taxon>Pseudomonadati</taxon>
        <taxon>Myxococcota</taxon>
        <taxon>Myxococcia</taxon>
        <taxon>Myxococcales</taxon>
        <taxon>Cystobacterineae</taxon>
        <taxon>Archangiaceae</taxon>
        <taxon>Melittangium</taxon>
    </lineage>
</organism>
<keyword evidence="1" id="KW-1133">Transmembrane helix</keyword>
<dbReference type="OrthoDB" id="5490152at2"/>
<name>A0A250ILC1_9BACT</name>
<gene>
    <name evidence="3" type="ORF">MEBOL_005439</name>
</gene>
<evidence type="ECO:0000313" key="4">
    <source>
        <dbReference type="Proteomes" id="UP000217289"/>
    </source>
</evidence>
<feature type="domain" description="TadE-like" evidence="2">
    <location>
        <begin position="14"/>
        <end position="56"/>
    </location>
</feature>
<protein>
    <recommendedName>
        <fullName evidence="2">TadE-like domain-containing protein</fullName>
    </recommendedName>
</protein>
<evidence type="ECO:0000313" key="3">
    <source>
        <dbReference type="EMBL" id="ATB31967.1"/>
    </source>
</evidence>
<evidence type="ECO:0000259" key="2">
    <source>
        <dbReference type="Pfam" id="PF07811"/>
    </source>
</evidence>
<dbReference type="KEGG" id="mbd:MEBOL_005439"/>
<dbReference type="Proteomes" id="UP000217289">
    <property type="component" value="Chromosome"/>
</dbReference>
<accession>A0A250ILC1</accession>
<dbReference type="Pfam" id="PF07811">
    <property type="entry name" value="TadE"/>
    <property type="match status" value="1"/>
</dbReference>
<dbReference type="InterPro" id="IPR012495">
    <property type="entry name" value="TadE-like_dom"/>
</dbReference>
<dbReference type="RefSeq" id="WP_095980228.1">
    <property type="nucleotide sequence ID" value="NZ_CP022163.1"/>
</dbReference>
<evidence type="ECO:0000256" key="1">
    <source>
        <dbReference type="SAM" id="Phobius"/>
    </source>
</evidence>
<dbReference type="AlphaFoldDB" id="A0A250ILC1"/>
<sequence>MGKYQKNQPGRQSGQAAVEAALTLPLTIFLILGTLQLFMMLQGRIMAEYAAFAAVRAGSRQHGDCKPMVHAALAGLLPSVISFTGGSGGGSAAQKMAEAWKKRIGSPSNPDPKYQDGKHNGPVFWLVRESPKPGDFQGKEDLTFDTPEGDGSDAMRLEVRLVYWYRLRIPFADWVMSRMFLAHLGLKNYNAANPLILTQTQAGWTKSEKRTVDLESSIRQELSSRVNSGQYVFPIHATYGMRMMTPARRTYFQQQNCASAPEGL</sequence>
<keyword evidence="1" id="KW-0472">Membrane</keyword>
<reference evidence="3 4" key="1">
    <citation type="submission" date="2017-06" db="EMBL/GenBank/DDBJ databases">
        <authorList>
            <person name="Kim H.J."/>
            <person name="Triplett B.A."/>
        </authorList>
    </citation>
    <scope>NUCLEOTIDE SEQUENCE [LARGE SCALE GENOMIC DNA]</scope>
    <source>
        <strain evidence="3 4">DSM 14713</strain>
    </source>
</reference>
<keyword evidence="4" id="KW-1185">Reference proteome</keyword>